<organism evidence="3 4">
    <name type="scientific">Christiangramia echinicola</name>
    <dbReference type="NCBI Taxonomy" id="279359"/>
    <lineage>
        <taxon>Bacteria</taxon>
        <taxon>Pseudomonadati</taxon>
        <taxon>Bacteroidota</taxon>
        <taxon>Flavobacteriia</taxon>
        <taxon>Flavobacteriales</taxon>
        <taxon>Flavobacteriaceae</taxon>
        <taxon>Christiangramia</taxon>
    </lineage>
</organism>
<dbReference type="SUPFAM" id="SSF69322">
    <property type="entry name" value="Tricorn protease domain 2"/>
    <property type="match status" value="1"/>
</dbReference>
<dbReference type="AlphaFoldDB" id="A0A1H1LCL2"/>
<proteinExistence type="inferred from homology"/>
<dbReference type="RefSeq" id="WP_089661312.1">
    <property type="nucleotide sequence ID" value="NZ_LT629745.1"/>
</dbReference>
<name>A0A1H1LCL2_9FLAO</name>
<dbReference type="InterPro" id="IPR032485">
    <property type="entry name" value="LRP1-like_beta_prop"/>
</dbReference>
<accession>A0A1H1LCL2</accession>
<dbReference type="STRING" id="1250231.SAMN04488552_0698"/>
<dbReference type="InterPro" id="IPR011659">
    <property type="entry name" value="WD40"/>
</dbReference>
<dbReference type="InterPro" id="IPR011042">
    <property type="entry name" value="6-blade_b-propeller_TolB-like"/>
</dbReference>
<feature type="domain" description="Prolow-density lipoprotein receptor-related protein 1-like beta-propeller" evidence="2">
    <location>
        <begin position="35"/>
        <end position="155"/>
    </location>
</feature>
<dbReference type="EMBL" id="LT629745">
    <property type="protein sequence ID" value="SDR72052.1"/>
    <property type="molecule type" value="Genomic_DNA"/>
</dbReference>
<dbReference type="Proteomes" id="UP000198858">
    <property type="component" value="Chromosome I"/>
</dbReference>
<dbReference type="Gene3D" id="2.120.10.30">
    <property type="entry name" value="TolB, C-terminal domain"/>
    <property type="match status" value="2"/>
</dbReference>
<evidence type="ECO:0000313" key="4">
    <source>
        <dbReference type="Proteomes" id="UP000198858"/>
    </source>
</evidence>
<protein>
    <submittedName>
        <fullName evidence="3">TolB protein</fullName>
    </submittedName>
</protein>
<evidence type="ECO:0000313" key="3">
    <source>
        <dbReference type="EMBL" id="SDR72052.1"/>
    </source>
</evidence>
<sequence>MRKLLTIIALITICSCKNSKNQVITERENLRIEPIAFVSDRDGNSEIYMMDSDGKNLQRLTNSDSLDFSPSWSKVDNKLYFYSKREGNSEIYSIDIENKKLNRLTNNPANDILPVPSPKGNLILFMSDRNSSSKNLYSMDKNGSKIKSLTNNRFYEESPDWSPDGKKIIFTRQLRDSTDTSHTGNGEIHLMDSNGSNLIRLTNKDGYDSGAKFSPDGKKIAFYGYNQNQWDLYIMNSDGSDLNNLTDDIIECYSPDWSSNGEWLVYTAGKDGNYNIWKINIKTKERLQLTNTTGRNEGPVWR</sequence>
<evidence type="ECO:0000259" key="2">
    <source>
        <dbReference type="Pfam" id="PF16472"/>
    </source>
</evidence>
<comment type="similarity">
    <text evidence="1">Belongs to the TolB family.</text>
</comment>
<gene>
    <name evidence="3" type="ORF">SAMN04488552_0698</name>
</gene>
<dbReference type="Pfam" id="PF16472">
    <property type="entry name" value="DUF5050"/>
    <property type="match status" value="1"/>
</dbReference>
<evidence type="ECO:0000256" key="1">
    <source>
        <dbReference type="ARBA" id="ARBA00009820"/>
    </source>
</evidence>
<dbReference type="PROSITE" id="PS51257">
    <property type="entry name" value="PROKAR_LIPOPROTEIN"/>
    <property type="match status" value="1"/>
</dbReference>
<dbReference type="Pfam" id="PF07676">
    <property type="entry name" value="PD40"/>
    <property type="match status" value="2"/>
</dbReference>
<reference evidence="3 4" key="1">
    <citation type="submission" date="2016-10" db="EMBL/GenBank/DDBJ databases">
        <authorList>
            <person name="Varghese N."/>
            <person name="Submissions S."/>
        </authorList>
    </citation>
    <scope>NUCLEOTIDE SEQUENCE [LARGE SCALE GENOMIC DNA]</scope>
    <source>
        <strain evidence="3 4">Mar_2010_102</strain>
    </source>
</reference>
<dbReference type="PANTHER" id="PTHR36842">
    <property type="entry name" value="PROTEIN TOLB HOMOLOG"/>
    <property type="match status" value="1"/>
</dbReference>
<dbReference type="PANTHER" id="PTHR36842:SF1">
    <property type="entry name" value="PROTEIN TOLB"/>
    <property type="match status" value="1"/>
</dbReference>
<keyword evidence="4" id="KW-1185">Reference proteome</keyword>